<dbReference type="Proteomes" id="UP000399805">
    <property type="component" value="Unassembled WGS sequence"/>
</dbReference>
<dbReference type="EMBL" id="CABVGP010000001">
    <property type="protein sequence ID" value="VVJ17822.1"/>
    <property type="molecule type" value="Genomic_DNA"/>
</dbReference>
<keyword evidence="3" id="KW-1185">Reference proteome</keyword>
<evidence type="ECO:0000313" key="2">
    <source>
        <dbReference type="EMBL" id="VVJ17822.1"/>
    </source>
</evidence>
<name>A0A6I8LLF5_9PSEU</name>
<proteinExistence type="predicted"/>
<reference evidence="2 3" key="1">
    <citation type="submission" date="2019-09" db="EMBL/GenBank/DDBJ databases">
        <authorList>
            <person name="Leyn A S."/>
        </authorList>
    </citation>
    <scope>NUCLEOTIDE SEQUENCE [LARGE SCALE GENOMIC DNA]</scope>
    <source>
        <strain evidence="2">AA231_1</strain>
    </source>
</reference>
<sequence>MSDSTPAELASTLQSQARSAATAALREGLEDIETRHGQHVADEVAALIDVDGVFDGLTERAAPARRGERDDDGAWEFKPLTGY</sequence>
<dbReference type="AlphaFoldDB" id="A0A6I8LLF5"/>
<feature type="region of interest" description="Disordered" evidence="1">
    <location>
        <begin position="62"/>
        <end position="83"/>
    </location>
</feature>
<protein>
    <submittedName>
        <fullName evidence="2">Uncharacterized protein</fullName>
    </submittedName>
</protein>
<evidence type="ECO:0000256" key="1">
    <source>
        <dbReference type="SAM" id="MobiDB-lite"/>
    </source>
</evidence>
<organism evidence="2 3">
    <name type="scientific">Amycolatopsis camponoti</name>
    <dbReference type="NCBI Taxonomy" id="2606593"/>
    <lineage>
        <taxon>Bacteria</taxon>
        <taxon>Bacillati</taxon>
        <taxon>Actinomycetota</taxon>
        <taxon>Actinomycetes</taxon>
        <taxon>Pseudonocardiales</taxon>
        <taxon>Pseudonocardiaceae</taxon>
        <taxon>Amycolatopsis</taxon>
    </lineage>
</organism>
<accession>A0A6I8LLF5</accession>
<dbReference type="RefSeq" id="WP_155542928.1">
    <property type="nucleotide sequence ID" value="NZ_CABVGP010000001.1"/>
</dbReference>
<gene>
    <name evidence="2" type="ORF">AA23TX_02843</name>
</gene>
<evidence type="ECO:0000313" key="3">
    <source>
        <dbReference type="Proteomes" id="UP000399805"/>
    </source>
</evidence>